<keyword evidence="2 4" id="KW-0479">Metal-binding</keyword>
<dbReference type="AlphaFoldDB" id="D8RNY7"/>
<dbReference type="Pfam" id="PF03171">
    <property type="entry name" value="2OG-FeII_Oxy"/>
    <property type="match status" value="1"/>
</dbReference>
<dbReference type="STRING" id="88036.D8RNY7"/>
<dbReference type="eggNOG" id="KOG0143">
    <property type="taxonomic scope" value="Eukaryota"/>
</dbReference>
<dbReference type="HOGENOM" id="CLU_010119_16_3_1"/>
<keyword evidence="7" id="KW-1185">Reference proteome</keyword>
<dbReference type="InParanoid" id="D8RNY7"/>
<proteinExistence type="inferred from homology"/>
<evidence type="ECO:0000259" key="5">
    <source>
        <dbReference type="PROSITE" id="PS51471"/>
    </source>
</evidence>
<dbReference type="KEGG" id="smo:SELMODRAFT_453312"/>
<dbReference type="InterPro" id="IPR026992">
    <property type="entry name" value="DIOX_N"/>
</dbReference>
<keyword evidence="3 4" id="KW-0408">Iron</keyword>
<dbReference type="SUPFAM" id="SSF51197">
    <property type="entry name" value="Clavaminate synthase-like"/>
    <property type="match status" value="1"/>
</dbReference>
<keyword evidence="4" id="KW-0560">Oxidoreductase</keyword>
<dbReference type="GO" id="GO:0046872">
    <property type="term" value="F:metal ion binding"/>
    <property type="evidence" value="ECO:0007669"/>
    <property type="project" value="UniProtKB-KW"/>
</dbReference>
<name>D8RNY7_SELML</name>
<organism evidence="7">
    <name type="scientific">Selaginella moellendorffii</name>
    <name type="common">Spikemoss</name>
    <dbReference type="NCBI Taxonomy" id="88036"/>
    <lineage>
        <taxon>Eukaryota</taxon>
        <taxon>Viridiplantae</taxon>
        <taxon>Streptophyta</taxon>
        <taxon>Embryophyta</taxon>
        <taxon>Tracheophyta</taxon>
        <taxon>Lycopodiopsida</taxon>
        <taxon>Selaginellales</taxon>
        <taxon>Selaginellaceae</taxon>
        <taxon>Selaginella</taxon>
    </lineage>
</organism>
<reference evidence="6 7" key="1">
    <citation type="journal article" date="2011" name="Science">
        <title>The Selaginella genome identifies genetic changes associated with the evolution of vascular plants.</title>
        <authorList>
            <person name="Banks J.A."/>
            <person name="Nishiyama T."/>
            <person name="Hasebe M."/>
            <person name="Bowman J.L."/>
            <person name="Gribskov M."/>
            <person name="dePamphilis C."/>
            <person name="Albert V.A."/>
            <person name="Aono N."/>
            <person name="Aoyama T."/>
            <person name="Ambrose B.A."/>
            <person name="Ashton N.W."/>
            <person name="Axtell M.J."/>
            <person name="Barker E."/>
            <person name="Barker M.S."/>
            <person name="Bennetzen J.L."/>
            <person name="Bonawitz N.D."/>
            <person name="Chapple C."/>
            <person name="Cheng C."/>
            <person name="Correa L.G."/>
            <person name="Dacre M."/>
            <person name="DeBarry J."/>
            <person name="Dreyer I."/>
            <person name="Elias M."/>
            <person name="Engstrom E.M."/>
            <person name="Estelle M."/>
            <person name="Feng L."/>
            <person name="Finet C."/>
            <person name="Floyd S.K."/>
            <person name="Frommer W.B."/>
            <person name="Fujita T."/>
            <person name="Gramzow L."/>
            <person name="Gutensohn M."/>
            <person name="Harholt J."/>
            <person name="Hattori M."/>
            <person name="Heyl A."/>
            <person name="Hirai T."/>
            <person name="Hiwatashi Y."/>
            <person name="Ishikawa M."/>
            <person name="Iwata M."/>
            <person name="Karol K.G."/>
            <person name="Koehler B."/>
            <person name="Kolukisaoglu U."/>
            <person name="Kubo M."/>
            <person name="Kurata T."/>
            <person name="Lalonde S."/>
            <person name="Li K."/>
            <person name="Li Y."/>
            <person name="Litt A."/>
            <person name="Lyons E."/>
            <person name="Manning G."/>
            <person name="Maruyama T."/>
            <person name="Michael T.P."/>
            <person name="Mikami K."/>
            <person name="Miyazaki S."/>
            <person name="Morinaga S."/>
            <person name="Murata T."/>
            <person name="Mueller-Roeber B."/>
            <person name="Nelson D.R."/>
            <person name="Obara M."/>
            <person name="Oguri Y."/>
            <person name="Olmstead R.G."/>
            <person name="Onodera N."/>
            <person name="Petersen B.L."/>
            <person name="Pils B."/>
            <person name="Prigge M."/>
            <person name="Rensing S.A."/>
            <person name="Riano-Pachon D.M."/>
            <person name="Roberts A.W."/>
            <person name="Sato Y."/>
            <person name="Scheller H.V."/>
            <person name="Schulz B."/>
            <person name="Schulz C."/>
            <person name="Shakirov E.V."/>
            <person name="Shibagaki N."/>
            <person name="Shinohara N."/>
            <person name="Shippen D.E."/>
            <person name="Soerensen I."/>
            <person name="Sotooka R."/>
            <person name="Sugimoto N."/>
            <person name="Sugita M."/>
            <person name="Sumikawa N."/>
            <person name="Tanurdzic M."/>
            <person name="Theissen G."/>
            <person name="Ulvskov P."/>
            <person name="Wakazuki S."/>
            <person name="Weng J.K."/>
            <person name="Willats W.W."/>
            <person name="Wipf D."/>
            <person name="Wolf P.G."/>
            <person name="Yang L."/>
            <person name="Zimmer A.D."/>
            <person name="Zhu Q."/>
            <person name="Mitros T."/>
            <person name="Hellsten U."/>
            <person name="Loque D."/>
            <person name="Otillar R."/>
            <person name="Salamov A."/>
            <person name="Schmutz J."/>
            <person name="Shapiro H."/>
            <person name="Lindquist E."/>
            <person name="Lucas S."/>
            <person name="Rokhsar D."/>
            <person name="Grigoriev I.V."/>
        </authorList>
    </citation>
    <scope>NUCLEOTIDE SEQUENCE [LARGE SCALE GENOMIC DNA]</scope>
</reference>
<protein>
    <submittedName>
        <fullName evidence="6">2-oxoacid-dependent dioxygenase</fullName>
    </submittedName>
</protein>
<evidence type="ECO:0000313" key="7">
    <source>
        <dbReference type="Proteomes" id="UP000001514"/>
    </source>
</evidence>
<dbReference type="InterPro" id="IPR027443">
    <property type="entry name" value="IPNS-like_sf"/>
</dbReference>
<dbReference type="GO" id="GO:0051213">
    <property type="term" value="F:dioxygenase activity"/>
    <property type="evidence" value="ECO:0007669"/>
    <property type="project" value="UniProtKB-KW"/>
</dbReference>
<evidence type="ECO:0000256" key="1">
    <source>
        <dbReference type="ARBA" id="ARBA00008056"/>
    </source>
</evidence>
<dbReference type="InterPro" id="IPR044861">
    <property type="entry name" value="IPNS-like_FE2OG_OXY"/>
</dbReference>
<accession>D8RNY7</accession>
<comment type="similarity">
    <text evidence="1 4">Belongs to the iron/ascorbate-dependent oxidoreductase family.</text>
</comment>
<dbReference type="Proteomes" id="UP000001514">
    <property type="component" value="Unassembled WGS sequence"/>
</dbReference>
<evidence type="ECO:0000313" key="6">
    <source>
        <dbReference type="EMBL" id="EFJ26165.1"/>
    </source>
</evidence>
<dbReference type="Gramene" id="EFJ26165">
    <property type="protein sequence ID" value="EFJ26165"/>
    <property type="gene ID" value="SELMODRAFT_453312"/>
</dbReference>
<gene>
    <name evidence="6" type="ORF">SELMODRAFT_453312</name>
</gene>
<dbReference type="InterPro" id="IPR005123">
    <property type="entry name" value="Oxoglu/Fe-dep_dioxygenase_dom"/>
</dbReference>
<keyword evidence="6" id="KW-0223">Dioxygenase</keyword>
<feature type="domain" description="Fe2OG dioxygenase" evidence="5">
    <location>
        <begin position="155"/>
        <end position="254"/>
    </location>
</feature>
<evidence type="ECO:0000256" key="4">
    <source>
        <dbReference type="RuleBase" id="RU003682"/>
    </source>
</evidence>
<dbReference type="EMBL" id="GL377585">
    <property type="protein sequence ID" value="EFJ26165.1"/>
    <property type="molecule type" value="Genomic_DNA"/>
</dbReference>
<evidence type="ECO:0000256" key="2">
    <source>
        <dbReference type="ARBA" id="ARBA00022723"/>
    </source>
</evidence>
<dbReference type="InterPro" id="IPR050295">
    <property type="entry name" value="Plant_2OG-oxidoreductases"/>
</dbReference>
<dbReference type="Gene3D" id="2.60.120.330">
    <property type="entry name" value="B-lactam Antibiotic, Isopenicillin N Synthase, Chain"/>
    <property type="match status" value="1"/>
</dbReference>
<evidence type="ECO:0000256" key="3">
    <source>
        <dbReference type="ARBA" id="ARBA00023004"/>
    </source>
</evidence>
<dbReference type="Pfam" id="PF14226">
    <property type="entry name" value="DIOX_N"/>
    <property type="match status" value="1"/>
</dbReference>
<dbReference type="PANTHER" id="PTHR47991">
    <property type="entry name" value="OXOGLUTARATE/IRON-DEPENDENT DIOXYGENASE"/>
    <property type="match status" value="1"/>
</dbReference>
<dbReference type="PROSITE" id="PS51471">
    <property type="entry name" value="FE2OG_OXY"/>
    <property type="match status" value="1"/>
</dbReference>
<sequence length="307" mass="34836">MAAIPVVDFALFVEDKAGTDIARKRLESLATINKACREFGLFQVINHGLDSLLLSKVLQNAHSFFELPLEYKCKFSTPNNGMGFVHGSGAKGGPPDRKEHFMFAAEDKSTLWPDLVPSFRATCCGSVKTNAETVRQHDGHFVPKPRSSRRNCFDKNEDYFNFLHYPGCSDYQGQVLAPHQDGTIFTIVSQLNRVPGYQVLKDGTWHLVVPVENSLIINLGDIIQVWTNGLYKAAVHCVVANKKQRFSFVYHHVAEGKTRIAPLPEFVSDQPKYKSFLQEEYLKLRFENKRLGNNFEKNITIDYYLVD</sequence>